<keyword evidence="3" id="KW-1185">Reference proteome</keyword>
<evidence type="ECO:0000259" key="1">
    <source>
        <dbReference type="Pfam" id="PF13474"/>
    </source>
</evidence>
<reference evidence="3" key="1">
    <citation type="journal article" date="2019" name="Int. J. Syst. Evol. Microbiol.">
        <title>The Global Catalogue of Microorganisms (GCM) 10K type strain sequencing project: providing services to taxonomists for standard genome sequencing and annotation.</title>
        <authorList>
            <consortium name="The Broad Institute Genomics Platform"/>
            <consortium name="The Broad Institute Genome Sequencing Center for Infectious Disease"/>
            <person name="Wu L."/>
            <person name="Ma J."/>
        </authorList>
    </citation>
    <scope>NUCLEOTIDE SEQUENCE [LARGE SCALE GENOMIC DNA]</scope>
    <source>
        <strain evidence="3">JCM 17759</strain>
    </source>
</reference>
<dbReference type="InterPro" id="IPR032710">
    <property type="entry name" value="NTF2-like_dom_sf"/>
</dbReference>
<sequence>MKIAAIRSVFVSLLIVALIGGSRLAWGQTDDGKSSEVKEVRVLIDRYAKSIETADVELAAKVWQTTNDVSFIQPRGHQHGWEEVKENFYEKTMGANFTKRKLKVRDVVVHVIGNMAWAEFYWSFDATMAKDATTIHTEGRETQVLEKTNQGWRTVHVHYSGMPVTGERQGF</sequence>
<gene>
    <name evidence="2" type="ORF">GCM10023156_07980</name>
</gene>
<dbReference type="Proteomes" id="UP001500840">
    <property type="component" value="Unassembled WGS sequence"/>
</dbReference>
<protein>
    <recommendedName>
        <fullName evidence="1">SnoaL-like domain-containing protein</fullName>
    </recommendedName>
</protein>
<feature type="domain" description="SnoaL-like" evidence="1">
    <location>
        <begin position="40"/>
        <end position="164"/>
    </location>
</feature>
<comment type="caution">
    <text evidence="2">The sequence shown here is derived from an EMBL/GenBank/DDBJ whole genome shotgun (WGS) entry which is preliminary data.</text>
</comment>
<dbReference type="EMBL" id="BAABGA010000010">
    <property type="protein sequence ID" value="GAA4446720.1"/>
    <property type="molecule type" value="Genomic_DNA"/>
</dbReference>
<dbReference type="Gene3D" id="3.10.450.50">
    <property type="match status" value="1"/>
</dbReference>
<dbReference type="InterPro" id="IPR037401">
    <property type="entry name" value="SnoaL-like"/>
</dbReference>
<proteinExistence type="predicted"/>
<dbReference type="Pfam" id="PF13474">
    <property type="entry name" value="SnoaL_3"/>
    <property type="match status" value="1"/>
</dbReference>
<accession>A0ABP8MBI2</accession>
<evidence type="ECO:0000313" key="3">
    <source>
        <dbReference type="Proteomes" id="UP001500840"/>
    </source>
</evidence>
<organism evidence="2 3">
    <name type="scientific">Novipirellula rosea</name>
    <dbReference type="NCBI Taxonomy" id="1031540"/>
    <lineage>
        <taxon>Bacteria</taxon>
        <taxon>Pseudomonadati</taxon>
        <taxon>Planctomycetota</taxon>
        <taxon>Planctomycetia</taxon>
        <taxon>Pirellulales</taxon>
        <taxon>Pirellulaceae</taxon>
        <taxon>Novipirellula</taxon>
    </lineage>
</organism>
<evidence type="ECO:0000313" key="2">
    <source>
        <dbReference type="EMBL" id="GAA4446720.1"/>
    </source>
</evidence>
<dbReference type="RefSeq" id="WP_345319620.1">
    <property type="nucleotide sequence ID" value="NZ_BAABGA010000010.1"/>
</dbReference>
<dbReference type="SUPFAM" id="SSF54427">
    <property type="entry name" value="NTF2-like"/>
    <property type="match status" value="1"/>
</dbReference>
<name>A0ABP8MBI2_9BACT</name>